<dbReference type="AlphaFoldDB" id="A0AAW2JB93"/>
<reference evidence="1" key="2">
    <citation type="journal article" date="2024" name="Plant">
        <title>Genomic evolution and insights into agronomic trait innovations of Sesamum species.</title>
        <authorList>
            <person name="Miao H."/>
            <person name="Wang L."/>
            <person name="Qu L."/>
            <person name="Liu H."/>
            <person name="Sun Y."/>
            <person name="Le M."/>
            <person name="Wang Q."/>
            <person name="Wei S."/>
            <person name="Zheng Y."/>
            <person name="Lin W."/>
            <person name="Duan Y."/>
            <person name="Cao H."/>
            <person name="Xiong S."/>
            <person name="Wang X."/>
            <person name="Wei L."/>
            <person name="Li C."/>
            <person name="Ma Q."/>
            <person name="Ju M."/>
            <person name="Zhao R."/>
            <person name="Li G."/>
            <person name="Mu C."/>
            <person name="Tian Q."/>
            <person name="Mei H."/>
            <person name="Zhang T."/>
            <person name="Gao T."/>
            <person name="Zhang H."/>
        </authorList>
    </citation>
    <scope>NUCLEOTIDE SEQUENCE</scope>
    <source>
        <strain evidence="1">G02</strain>
    </source>
</reference>
<organism evidence="1">
    <name type="scientific">Sesamum radiatum</name>
    <name type="common">Black benniseed</name>
    <dbReference type="NCBI Taxonomy" id="300843"/>
    <lineage>
        <taxon>Eukaryota</taxon>
        <taxon>Viridiplantae</taxon>
        <taxon>Streptophyta</taxon>
        <taxon>Embryophyta</taxon>
        <taxon>Tracheophyta</taxon>
        <taxon>Spermatophyta</taxon>
        <taxon>Magnoliopsida</taxon>
        <taxon>eudicotyledons</taxon>
        <taxon>Gunneridae</taxon>
        <taxon>Pentapetalae</taxon>
        <taxon>asterids</taxon>
        <taxon>lamiids</taxon>
        <taxon>Lamiales</taxon>
        <taxon>Pedaliaceae</taxon>
        <taxon>Sesamum</taxon>
    </lineage>
</organism>
<comment type="caution">
    <text evidence="1">The sequence shown here is derived from an EMBL/GenBank/DDBJ whole genome shotgun (WGS) entry which is preliminary data.</text>
</comment>
<proteinExistence type="predicted"/>
<protein>
    <submittedName>
        <fullName evidence="1">Uncharacterized protein</fullName>
    </submittedName>
</protein>
<accession>A0AAW2JB93</accession>
<dbReference type="PANTHER" id="PTHR33240">
    <property type="entry name" value="OS08G0508500 PROTEIN"/>
    <property type="match status" value="1"/>
</dbReference>
<gene>
    <name evidence="1" type="ORF">Sradi_7041900</name>
</gene>
<reference evidence="1" key="1">
    <citation type="submission" date="2020-06" db="EMBL/GenBank/DDBJ databases">
        <authorList>
            <person name="Li T."/>
            <person name="Hu X."/>
            <person name="Zhang T."/>
            <person name="Song X."/>
            <person name="Zhang H."/>
            <person name="Dai N."/>
            <person name="Sheng W."/>
            <person name="Hou X."/>
            <person name="Wei L."/>
        </authorList>
    </citation>
    <scope>NUCLEOTIDE SEQUENCE</scope>
    <source>
        <strain evidence="1">G02</strain>
        <tissue evidence="1">Leaf</tissue>
    </source>
</reference>
<sequence length="129" mass="14808">MELLMDDMVSIALFHIIDAKTSYNMLLGRPWLHENVMVSSTWHQCFKYYCNGTVRKVLGDSKHFTKDESHFVDAKYYIKDAKKGKEVLPSAEPKSYGNQSTRMNDSSTIKVELSKDLTVIDSDQHEVTV</sequence>
<evidence type="ECO:0000313" key="1">
    <source>
        <dbReference type="EMBL" id="KAL0290843.1"/>
    </source>
</evidence>
<dbReference type="PANTHER" id="PTHR33240:SF15">
    <property type="entry name" value="GAG-PRO-LIKE PROTEIN"/>
    <property type="match status" value="1"/>
</dbReference>
<name>A0AAW2JB93_SESRA</name>
<dbReference type="EMBL" id="JACGWJ010000584">
    <property type="protein sequence ID" value="KAL0290843.1"/>
    <property type="molecule type" value="Genomic_DNA"/>
</dbReference>